<comment type="similarity">
    <text evidence="1">Belongs to the LysR transcriptional regulatory family.</text>
</comment>
<dbReference type="OrthoDB" id="5293066at2"/>
<evidence type="ECO:0000259" key="5">
    <source>
        <dbReference type="PROSITE" id="PS50931"/>
    </source>
</evidence>
<dbReference type="PANTHER" id="PTHR30126">
    <property type="entry name" value="HTH-TYPE TRANSCRIPTIONAL REGULATOR"/>
    <property type="match status" value="1"/>
</dbReference>
<organism evidence="6 7">
    <name type="scientific">Aliiglaciecola lipolytica E3</name>
    <dbReference type="NCBI Taxonomy" id="1127673"/>
    <lineage>
        <taxon>Bacteria</taxon>
        <taxon>Pseudomonadati</taxon>
        <taxon>Pseudomonadota</taxon>
        <taxon>Gammaproteobacteria</taxon>
        <taxon>Alteromonadales</taxon>
        <taxon>Alteromonadaceae</taxon>
        <taxon>Aliiglaciecola</taxon>
    </lineage>
</organism>
<sequence length="296" mass="32706">MHHAITLEALRVLDAIDKKGSFAEAAKALFKVPSALTYTMQKLESELGVELFDRKGKRAILTQAGLVLLTEGHVILEAASRLEDKVKQVESGWETKLTIAKDTIIQNQPVNDLLKRFCRLEKQLEITVLEEALGGSWDALYSQRCDLAIGVTGELPKGPFDVHQIGEIEFVFVVAKDHPLAEFIGILEGQHIKAFPAIVVADSSRNLPSRSSGIFESKQVIRVPTMLAKRDAQVAGLGVGFLPLHLVRNQLQTGELVAKSTSLHRPAVPIFMAWDKTKAGNALAWFIEQSKNQQWL</sequence>
<dbReference type="eggNOG" id="COG0583">
    <property type="taxonomic scope" value="Bacteria"/>
</dbReference>
<dbReference type="SUPFAM" id="SSF53850">
    <property type="entry name" value="Periplasmic binding protein-like II"/>
    <property type="match status" value="1"/>
</dbReference>
<dbReference type="PROSITE" id="PS50931">
    <property type="entry name" value="HTH_LYSR"/>
    <property type="match status" value="1"/>
</dbReference>
<dbReference type="InterPro" id="IPR005119">
    <property type="entry name" value="LysR_subst-bd"/>
</dbReference>
<protein>
    <submittedName>
        <fullName evidence="6">LysR family transcriptional regulator</fullName>
    </submittedName>
</protein>
<dbReference type="InterPro" id="IPR036390">
    <property type="entry name" value="WH_DNA-bd_sf"/>
</dbReference>
<keyword evidence="2" id="KW-0805">Transcription regulation</keyword>
<name>K6YEM8_9ALTE</name>
<dbReference type="Proteomes" id="UP000006334">
    <property type="component" value="Unassembled WGS sequence"/>
</dbReference>
<dbReference type="InterPro" id="IPR036388">
    <property type="entry name" value="WH-like_DNA-bd_sf"/>
</dbReference>
<dbReference type="Pfam" id="PF00126">
    <property type="entry name" value="HTH_1"/>
    <property type="match status" value="1"/>
</dbReference>
<dbReference type="STRING" id="1127673.GLIP_4016"/>
<evidence type="ECO:0000256" key="1">
    <source>
        <dbReference type="ARBA" id="ARBA00009437"/>
    </source>
</evidence>
<dbReference type="InterPro" id="IPR000847">
    <property type="entry name" value="LysR_HTH_N"/>
</dbReference>
<dbReference type="PANTHER" id="PTHR30126:SF4">
    <property type="entry name" value="LYSR FAMILY TRANSCRIPTIONAL REGULATOR"/>
    <property type="match status" value="1"/>
</dbReference>
<proteinExistence type="inferred from homology"/>
<keyword evidence="3" id="KW-0238">DNA-binding</keyword>
<accession>K6YEM8</accession>
<dbReference type="Gene3D" id="1.10.10.10">
    <property type="entry name" value="Winged helix-like DNA-binding domain superfamily/Winged helix DNA-binding domain"/>
    <property type="match status" value="1"/>
</dbReference>
<comment type="caution">
    <text evidence="6">The sequence shown here is derived from an EMBL/GenBank/DDBJ whole genome shotgun (WGS) entry which is preliminary data.</text>
</comment>
<reference evidence="6 7" key="1">
    <citation type="journal article" date="2017" name="Antonie Van Leeuwenhoek">
        <title>Rhizobium rhizosphaerae sp. nov., a novel species isolated from rice rhizosphere.</title>
        <authorList>
            <person name="Zhao J.J."/>
            <person name="Zhang J."/>
            <person name="Zhang R.J."/>
            <person name="Zhang C.W."/>
            <person name="Yin H.Q."/>
            <person name="Zhang X.X."/>
        </authorList>
    </citation>
    <scope>NUCLEOTIDE SEQUENCE [LARGE SCALE GENOMIC DNA]</scope>
    <source>
        <strain evidence="6 7">E3</strain>
    </source>
</reference>
<dbReference type="GO" id="GO:0000976">
    <property type="term" value="F:transcription cis-regulatory region binding"/>
    <property type="evidence" value="ECO:0007669"/>
    <property type="project" value="TreeGrafter"/>
</dbReference>
<dbReference type="RefSeq" id="WP_008846429.1">
    <property type="nucleotide sequence ID" value="NZ_BAEN01000076.1"/>
</dbReference>
<dbReference type="AlphaFoldDB" id="K6YEM8"/>
<keyword evidence="4" id="KW-0804">Transcription</keyword>
<dbReference type="GO" id="GO:0003700">
    <property type="term" value="F:DNA-binding transcription factor activity"/>
    <property type="evidence" value="ECO:0007669"/>
    <property type="project" value="InterPro"/>
</dbReference>
<evidence type="ECO:0000256" key="4">
    <source>
        <dbReference type="ARBA" id="ARBA00023163"/>
    </source>
</evidence>
<evidence type="ECO:0000313" key="7">
    <source>
        <dbReference type="Proteomes" id="UP000006334"/>
    </source>
</evidence>
<dbReference type="SUPFAM" id="SSF46785">
    <property type="entry name" value="Winged helix' DNA-binding domain"/>
    <property type="match status" value="1"/>
</dbReference>
<evidence type="ECO:0000256" key="2">
    <source>
        <dbReference type="ARBA" id="ARBA00023015"/>
    </source>
</evidence>
<feature type="domain" description="HTH lysR-type" evidence="5">
    <location>
        <begin position="5"/>
        <end position="62"/>
    </location>
</feature>
<evidence type="ECO:0000256" key="3">
    <source>
        <dbReference type="ARBA" id="ARBA00023125"/>
    </source>
</evidence>
<gene>
    <name evidence="6" type="ORF">GLIP_4016</name>
</gene>
<dbReference type="EMBL" id="BAEN01000076">
    <property type="protein sequence ID" value="GAC16627.1"/>
    <property type="molecule type" value="Genomic_DNA"/>
</dbReference>
<dbReference type="Gene3D" id="3.40.190.290">
    <property type="match status" value="1"/>
</dbReference>
<keyword evidence="7" id="KW-1185">Reference proteome</keyword>
<evidence type="ECO:0000313" key="6">
    <source>
        <dbReference type="EMBL" id="GAC16627.1"/>
    </source>
</evidence>
<dbReference type="Pfam" id="PF03466">
    <property type="entry name" value="LysR_substrate"/>
    <property type="match status" value="1"/>
</dbReference>